<dbReference type="EMBL" id="JACIEP010000002">
    <property type="protein sequence ID" value="MBB4034973.1"/>
    <property type="molecule type" value="Genomic_DNA"/>
</dbReference>
<dbReference type="GO" id="GO:0016788">
    <property type="term" value="F:hydrolase activity, acting on ester bonds"/>
    <property type="evidence" value="ECO:0007669"/>
    <property type="project" value="UniProtKB-ARBA"/>
</dbReference>
<dbReference type="Gene3D" id="3.40.50.1110">
    <property type="entry name" value="SGNH hydrolase"/>
    <property type="match status" value="1"/>
</dbReference>
<dbReference type="AlphaFoldDB" id="A0A840CTC1"/>
<evidence type="ECO:0008006" key="4">
    <source>
        <dbReference type="Google" id="ProtNLM"/>
    </source>
</evidence>
<comment type="caution">
    <text evidence="2">The sequence shown here is derived from an EMBL/GenBank/DDBJ whole genome shotgun (WGS) entry which is preliminary data.</text>
</comment>
<dbReference type="Pfam" id="PF16443">
    <property type="entry name" value="DUF5040"/>
    <property type="match status" value="1"/>
</dbReference>
<evidence type="ECO:0000313" key="3">
    <source>
        <dbReference type="Proteomes" id="UP000555103"/>
    </source>
</evidence>
<organism evidence="2 3">
    <name type="scientific">Dysgonomonas hofstadii</name>
    <dbReference type="NCBI Taxonomy" id="637886"/>
    <lineage>
        <taxon>Bacteria</taxon>
        <taxon>Pseudomonadati</taxon>
        <taxon>Bacteroidota</taxon>
        <taxon>Bacteroidia</taxon>
        <taxon>Bacteroidales</taxon>
        <taxon>Dysgonomonadaceae</taxon>
        <taxon>Dysgonomonas</taxon>
    </lineage>
</organism>
<dbReference type="RefSeq" id="WP_183305897.1">
    <property type="nucleotide sequence ID" value="NZ_JACIEP010000002.1"/>
</dbReference>
<evidence type="ECO:0000313" key="2">
    <source>
        <dbReference type="EMBL" id="MBB4034973.1"/>
    </source>
</evidence>
<sequence length="255" mass="28992">MKKLIFISIFLLSFLNGHALLQDSTQYTILLTGASFASPQNGWFEIGCRKLKARPVNRAIGGESIANTANRMIDGTLYSFEELDNIDALVIMQVHNRNVFDESQLLSKYTDYPVPFDRSNYAAAYDYVIKRYISECYELKNNQESKYYGTKSGKPAVIILCTDWHDGRIIYNTSVRRLASKWGLPLVEFDTSIGFSKGSPHPVTGEQQSLLHAKDTQTIDGVKYGWHPNRGEDKYIQQRMAAIFTDLMKKVLPIK</sequence>
<proteinExistence type="predicted"/>
<keyword evidence="3" id="KW-1185">Reference proteome</keyword>
<accession>A0A840CTC1</accession>
<dbReference type="InterPro" id="IPR036514">
    <property type="entry name" value="SGNH_hydro_sf"/>
</dbReference>
<gene>
    <name evidence="2" type="ORF">GGR21_000860</name>
</gene>
<dbReference type="SUPFAM" id="SSF52266">
    <property type="entry name" value="SGNH hydrolase"/>
    <property type="match status" value="1"/>
</dbReference>
<reference evidence="2 3" key="1">
    <citation type="submission" date="2020-08" db="EMBL/GenBank/DDBJ databases">
        <title>Genomic Encyclopedia of Type Strains, Phase IV (KMG-IV): sequencing the most valuable type-strain genomes for metagenomic binning, comparative biology and taxonomic classification.</title>
        <authorList>
            <person name="Goeker M."/>
        </authorList>
    </citation>
    <scope>NUCLEOTIDE SEQUENCE [LARGE SCALE GENOMIC DNA]</scope>
    <source>
        <strain evidence="2 3">DSM 104969</strain>
    </source>
</reference>
<evidence type="ECO:0000256" key="1">
    <source>
        <dbReference type="SAM" id="SignalP"/>
    </source>
</evidence>
<dbReference type="Proteomes" id="UP000555103">
    <property type="component" value="Unassembled WGS sequence"/>
</dbReference>
<feature type="signal peptide" evidence="1">
    <location>
        <begin position="1"/>
        <end position="19"/>
    </location>
</feature>
<feature type="chain" id="PRO_5032787228" description="DUF5040 domain-containing protein" evidence="1">
    <location>
        <begin position="20"/>
        <end position="255"/>
    </location>
</feature>
<name>A0A840CTC1_9BACT</name>
<dbReference type="InterPro" id="IPR032221">
    <property type="entry name" value="DUF5040"/>
</dbReference>
<keyword evidence="1" id="KW-0732">Signal</keyword>
<protein>
    <recommendedName>
        <fullName evidence="4">DUF5040 domain-containing protein</fullName>
    </recommendedName>
</protein>